<dbReference type="Pfam" id="PF03109">
    <property type="entry name" value="ABC1"/>
    <property type="match status" value="1"/>
</dbReference>
<dbReference type="PANTHER" id="PTHR45890">
    <property type="entry name" value="AARF DOMAIN CONTAINING KINASE 2 (PREDICTED)"/>
    <property type="match status" value="1"/>
</dbReference>
<dbReference type="SUPFAM" id="SSF56112">
    <property type="entry name" value="Protein kinase-like (PK-like)"/>
    <property type="match status" value="1"/>
</dbReference>
<protein>
    <submittedName>
        <fullName evidence="3">Kinase</fullName>
    </submittedName>
</protein>
<feature type="transmembrane region" description="Helical" evidence="1">
    <location>
        <begin position="118"/>
        <end position="138"/>
    </location>
</feature>
<dbReference type="GO" id="GO:0016301">
    <property type="term" value="F:kinase activity"/>
    <property type="evidence" value="ECO:0007669"/>
    <property type="project" value="UniProtKB-KW"/>
</dbReference>
<comment type="caution">
    <text evidence="3">The sequence shown here is derived from an EMBL/GenBank/DDBJ whole genome shotgun (WGS) entry which is preliminary data.</text>
</comment>
<evidence type="ECO:0000313" key="3">
    <source>
        <dbReference type="EMBL" id="KAK7253945.1"/>
    </source>
</evidence>
<dbReference type="InterPro" id="IPR052402">
    <property type="entry name" value="ADCK_kinase"/>
</dbReference>
<proteinExistence type="predicted"/>
<gene>
    <name evidence="3" type="ORF">SO694_00003521</name>
</gene>
<dbReference type="EMBL" id="JBBJCI010000033">
    <property type="protein sequence ID" value="KAK7253945.1"/>
    <property type="molecule type" value="Genomic_DNA"/>
</dbReference>
<keyword evidence="3" id="KW-0418">Kinase</keyword>
<dbReference type="PANTHER" id="PTHR45890:SF9">
    <property type="entry name" value="PROTEIN KINASE DOMAIN-CONTAINING PROTEIN"/>
    <property type="match status" value="1"/>
</dbReference>
<keyword evidence="1" id="KW-1133">Transmembrane helix</keyword>
<keyword evidence="1" id="KW-0812">Transmembrane</keyword>
<evidence type="ECO:0000256" key="1">
    <source>
        <dbReference type="SAM" id="Phobius"/>
    </source>
</evidence>
<dbReference type="Proteomes" id="UP001363151">
    <property type="component" value="Unassembled WGS sequence"/>
</dbReference>
<sequence length="556" mass="60326">MLCLLLVQTAAAGLPPATPGGAVGPRAVGRGAKAPASMSNVAPLLSFGRRSMEAAEVEREARRLAAARSAMAAEDLAGGLSPSLGSLVARAWWLSVVFAPVYGTCGLAWLVPAFRRRVWYRLLTTCLGASGACFVKWAQWSATRSDLFPDALCAELGGLQADAPRHGWSHTRCLVEAAVGCRVEDYFEAFERRPLASGSIAQVHRASRRGVDVAVKVRHPRVAFQMRVDSRLMVLGAKCVEALPGLRGLRLSDTVHQFSASLAQQSRLDREADALRAFERNFRGWHDVNFPRPLLATPGVIVESFARGTLVNGLARDAKVRGDLTPRERRNGAHLVNRGEDIYLKMLLEDKLMHADLHPGNLLLDDRGGALRINVVDAGMVAVLSDDECEAFVGLIEALGAADAAAAARCVRRFDPANDASMSDDAKRAFDADVAALFATSCRGYGTGVDFGEVVRGVLTLIRAHRVRISAVYATLIINALCLDGMAGDLLPGYSVLDGARPLLSTHRWLVSDRGAPRRTKWWRPRLGPALFRRVCLPVAWRLKKIHDARVKRGIM</sequence>
<reference evidence="3 4" key="1">
    <citation type="submission" date="2024-03" db="EMBL/GenBank/DDBJ databases">
        <title>Aureococcus anophagefferens CCMP1851 and Kratosvirus quantuckense: Draft genome of a second virus-susceptible host strain in the model system.</title>
        <authorList>
            <person name="Chase E."/>
            <person name="Truchon A.R."/>
            <person name="Schepens W."/>
            <person name="Wilhelm S.W."/>
        </authorList>
    </citation>
    <scope>NUCLEOTIDE SEQUENCE [LARGE SCALE GENOMIC DNA]</scope>
    <source>
        <strain evidence="3 4">CCMP1851</strain>
    </source>
</reference>
<feature type="domain" description="ABC1 atypical kinase-like" evidence="2">
    <location>
        <begin position="159"/>
        <end position="407"/>
    </location>
</feature>
<name>A0ABR1GDG3_AURAN</name>
<evidence type="ECO:0000259" key="2">
    <source>
        <dbReference type="Pfam" id="PF03109"/>
    </source>
</evidence>
<keyword evidence="1" id="KW-0472">Membrane</keyword>
<dbReference type="InterPro" id="IPR011009">
    <property type="entry name" value="Kinase-like_dom_sf"/>
</dbReference>
<evidence type="ECO:0000313" key="4">
    <source>
        <dbReference type="Proteomes" id="UP001363151"/>
    </source>
</evidence>
<accession>A0ABR1GDG3</accession>
<feature type="transmembrane region" description="Helical" evidence="1">
    <location>
        <begin position="91"/>
        <end position="111"/>
    </location>
</feature>
<keyword evidence="3" id="KW-0808">Transferase</keyword>
<keyword evidence="4" id="KW-1185">Reference proteome</keyword>
<dbReference type="InterPro" id="IPR004147">
    <property type="entry name" value="ABC1_dom"/>
</dbReference>
<organism evidence="3 4">
    <name type="scientific">Aureococcus anophagefferens</name>
    <name type="common">Harmful bloom alga</name>
    <dbReference type="NCBI Taxonomy" id="44056"/>
    <lineage>
        <taxon>Eukaryota</taxon>
        <taxon>Sar</taxon>
        <taxon>Stramenopiles</taxon>
        <taxon>Ochrophyta</taxon>
        <taxon>Pelagophyceae</taxon>
        <taxon>Pelagomonadales</taxon>
        <taxon>Pelagomonadaceae</taxon>
        <taxon>Aureococcus</taxon>
    </lineage>
</organism>